<dbReference type="InterPro" id="IPR025452">
    <property type="entry name" value="DUF4218"/>
</dbReference>
<feature type="compositionally biased region" description="Basic and acidic residues" evidence="4">
    <location>
        <begin position="422"/>
        <end position="438"/>
    </location>
</feature>
<dbReference type="Pfam" id="PF02902">
    <property type="entry name" value="Peptidase_C48"/>
    <property type="match status" value="1"/>
</dbReference>
<evidence type="ECO:0000256" key="3">
    <source>
        <dbReference type="ARBA" id="ARBA00022801"/>
    </source>
</evidence>
<evidence type="ECO:0000256" key="1">
    <source>
        <dbReference type="ARBA" id="ARBA00005234"/>
    </source>
</evidence>
<dbReference type="EMBL" id="SSTD01005204">
    <property type="protein sequence ID" value="TYK22243.1"/>
    <property type="molecule type" value="Genomic_DNA"/>
</dbReference>
<evidence type="ECO:0000259" key="6">
    <source>
        <dbReference type="Pfam" id="PF13960"/>
    </source>
</evidence>
<dbReference type="Pfam" id="PF13960">
    <property type="entry name" value="DUF4218"/>
    <property type="match status" value="1"/>
</dbReference>
<comment type="similarity">
    <text evidence="1">Belongs to the peptidase C48 family.</text>
</comment>
<dbReference type="Pfam" id="PF03004">
    <property type="entry name" value="Transposase_24"/>
    <property type="match status" value="1"/>
</dbReference>
<feature type="region of interest" description="Disordered" evidence="4">
    <location>
        <begin position="989"/>
        <end position="1014"/>
    </location>
</feature>
<dbReference type="SUPFAM" id="SSF54001">
    <property type="entry name" value="Cysteine proteinases"/>
    <property type="match status" value="1"/>
</dbReference>
<protein>
    <submittedName>
        <fullName evidence="7">CACTA en-spm transposon protein</fullName>
    </submittedName>
</protein>
<gene>
    <name evidence="7" type="ORF">E5676_scaffold333G001400</name>
</gene>
<dbReference type="AlphaFoldDB" id="A0A5D3DFC9"/>
<keyword evidence="3" id="KW-0378">Hydrolase</keyword>
<reference evidence="7 8" key="1">
    <citation type="submission" date="2019-08" db="EMBL/GenBank/DDBJ databases">
        <title>Draft genome sequences of two oriental melons (Cucumis melo L. var makuwa).</title>
        <authorList>
            <person name="Kwon S.-Y."/>
        </authorList>
    </citation>
    <scope>NUCLEOTIDE SEQUENCE [LARGE SCALE GENOMIC DNA]</scope>
    <source>
        <strain evidence="8">cv. Chang Bougi</strain>
        <tissue evidence="7">Leaf</tissue>
    </source>
</reference>
<feature type="compositionally biased region" description="Low complexity" evidence="4">
    <location>
        <begin position="1000"/>
        <end position="1013"/>
    </location>
</feature>
<dbReference type="Proteomes" id="UP000321947">
    <property type="component" value="Unassembled WGS sequence"/>
</dbReference>
<evidence type="ECO:0000259" key="5">
    <source>
        <dbReference type="Pfam" id="PF02902"/>
    </source>
</evidence>
<dbReference type="InterPro" id="IPR003653">
    <property type="entry name" value="Peptidase_C48_C"/>
</dbReference>
<organism evidence="7 8">
    <name type="scientific">Cucumis melo var. makuwa</name>
    <name type="common">Oriental melon</name>
    <dbReference type="NCBI Taxonomy" id="1194695"/>
    <lineage>
        <taxon>Eukaryota</taxon>
        <taxon>Viridiplantae</taxon>
        <taxon>Streptophyta</taxon>
        <taxon>Embryophyta</taxon>
        <taxon>Tracheophyta</taxon>
        <taxon>Spermatophyta</taxon>
        <taxon>Magnoliopsida</taxon>
        <taxon>eudicotyledons</taxon>
        <taxon>Gunneridae</taxon>
        <taxon>Pentapetalae</taxon>
        <taxon>rosids</taxon>
        <taxon>fabids</taxon>
        <taxon>Cucurbitales</taxon>
        <taxon>Cucurbitaceae</taxon>
        <taxon>Benincaseae</taxon>
        <taxon>Cucumis</taxon>
    </lineage>
</organism>
<dbReference type="Gene3D" id="3.40.395.10">
    <property type="entry name" value="Adenoviral Proteinase, Chain A"/>
    <property type="match status" value="1"/>
</dbReference>
<sequence>MVHLVVHLVREVKLCGPVYLRWMYSFERYMKVLKSFIRNRNRPEGCIAEAQVCEEAIQFCSDFLSGLDPIGLGSLNSREDKQIDRPLSAGTYVCPDMQQLKQAHLHILQNTKESNWTFFIIVTHKKQVVYVSDPVDPRWSVIVMPPQKDFPYKCANDDLGDMLPQKLILMKVGIHTLDLTVKAHGLPLNFHRTKMLLHRRKKEKVVYKKRKRGLTEMKEITRARSEGKKLVIEYNELGQAIGQNATKLKSFIGKTVRFHVPITFSDWPTVPKEIKDKIFELIEAGFVVDPRSKKTIILNAGKKSENGKEKWKKHKYNHRTSRKGYANLIEELDELVATQKTTNAFGEEDILTRALGGKDHYGILRGVGNYVTKKKYFHTATQQNTNEKEDEKATSKEHVRMAKGLKELEDKLLKMKEKDDCLGDLKEEPGMGSKEKSSMKGAENVNDLEDLSKDLESQKDVKDVVELNEDIKVNIAEDDKEVEGVTLEKMKVETPCKLAFETKDHVVAWRTIIDSDVEGDNVKVAVDVVVDEDCAIPIPSEQGMYKMSQEVGSHILWTIGEFTKDMTTFASTPIQNAPVALRGGIENSKELVEVGCIGGDHISVRIDCYKGGASEDYNQLFLIPYNSGNHWTLVVINLTKGAAFWVDPLKNRIDPDVTEVVERSFNIMNKRKPNRRVMKCPMQSGVVECGYYVMRFMCDIILSRSTSIIQIMKYSHRAYTQDDIDCIRSEWTEFVGKHALKVVLNLLLQIPALHNPFSFKRTTRNTGFNMKKGWSSSQQPATSTPRRHAQSRLLELERHVAINGHILMTIAPGAEKPISPHVVRFSQRIGVCVRKIFPVCCLKWADVGREYIEVIKGNLQMLTTFKEFQADYHRHFKKYSDLEEACANPPNALVGRHEDWHFLCNHYISHAFQEQSRTNKAARQKQSYNHSSGSKSFLQRQYELVERQGELNQILELQFQPTPKGSQPLFEDEICDQVLGRRSGYLRGLGWGPKPKARRTTSASSSSTSCSQSIQKEIELQTKLNEALERIEVQDRNHQALASQVEQIQKLIKEFTRAQQGPPHDP</sequence>
<keyword evidence="2" id="KW-0645">Protease</keyword>
<evidence type="ECO:0000313" key="7">
    <source>
        <dbReference type="EMBL" id="TYK22243.1"/>
    </source>
</evidence>
<evidence type="ECO:0000256" key="2">
    <source>
        <dbReference type="ARBA" id="ARBA00022670"/>
    </source>
</evidence>
<dbReference type="PANTHER" id="PTHR33018">
    <property type="entry name" value="OS10G0338966 PROTEIN-RELATED"/>
    <property type="match status" value="1"/>
</dbReference>
<evidence type="ECO:0000256" key="4">
    <source>
        <dbReference type="SAM" id="MobiDB-lite"/>
    </source>
</evidence>
<name>A0A5D3DFC9_CUCMM</name>
<feature type="domain" description="Ubiquitin-like protease family profile" evidence="5">
    <location>
        <begin position="622"/>
        <end position="710"/>
    </location>
</feature>
<dbReference type="GO" id="GO:0008234">
    <property type="term" value="F:cysteine-type peptidase activity"/>
    <property type="evidence" value="ECO:0007669"/>
    <property type="project" value="InterPro"/>
</dbReference>
<feature type="domain" description="DUF4218" evidence="6">
    <location>
        <begin position="1"/>
        <end position="68"/>
    </location>
</feature>
<accession>A0A5D3DFC9</accession>
<dbReference type="InterPro" id="IPR038765">
    <property type="entry name" value="Papain-like_cys_pep_sf"/>
</dbReference>
<dbReference type="PANTHER" id="PTHR33018:SF31">
    <property type="entry name" value="TRANSPOSASE, PTTA_EN_SPM, PLANT"/>
    <property type="match status" value="1"/>
</dbReference>
<feature type="region of interest" description="Disordered" evidence="4">
    <location>
        <begin position="422"/>
        <end position="441"/>
    </location>
</feature>
<proteinExistence type="inferred from homology"/>
<evidence type="ECO:0000313" key="8">
    <source>
        <dbReference type="Proteomes" id="UP000321947"/>
    </source>
</evidence>
<comment type="caution">
    <text evidence="7">The sequence shown here is derived from an EMBL/GenBank/DDBJ whole genome shotgun (WGS) entry which is preliminary data.</text>
</comment>
<dbReference type="GO" id="GO:0006508">
    <property type="term" value="P:proteolysis"/>
    <property type="evidence" value="ECO:0007669"/>
    <property type="project" value="UniProtKB-KW"/>
</dbReference>
<dbReference type="InterPro" id="IPR004252">
    <property type="entry name" value="Probable_transposase_24"/>
</dbReference>